<keyword evidence="2" id="KW-1015">Disulfide bond</keyword>
<evidence type="ECO:0000256" key="1">
    <source>
        <dbReference type="ARBA" id="ARBA00007347"/>
    </source>
</evidence>
<sequence>MAHSYTDGQSGSAIPLGSNKGGPHGLGDPDDRRLRKVEVEVLIPKIMRERAKTEKCVAEVKAFEVCCKDAGLFMIAKCQEQNDALKACSLEWYKDEQFKKECTEIFLAERSEFRRTGLPKKFRKNDNANV</sequence>
<dbReference type="EnsemblMetazoa" id="ENSAATROPT002951">
    <property type="protein sequence ID" value="ENSAATROPP002831"/>
    <property type="gene ID" value="ENSAATROPG002337"/>
</dbReference>
<evidence type="ECO:0000256" key="2">
    <source>
        <dbReference type="ARBA" id="ARBA00023157"/>
    </source>
</evidence>
<dbReference type="AlphaFoldDB" id="A0AAG5CV96"/>
<protein>
    <recommendedName>
        <fullName evidence="3">COX assembly mitochondrial protein</fullName>
    </recommendedName>
</protein>
<organism evidence="5 6">
    <name type="scientific">Anopheles atroparvus</name>
    <name type="common">European mosquito</name>
    <dbReference type="NCBI Taxonomy" id="41427"/>
    <lineage>
        <taxon>Eukaryota</taxon>
        <taxon>Metazoa</taxon>
        <taxon>Ecdysozoa</taxon>
        <taxon>Arthropoda</taxon>
        <taxon>Hexapoda</taxon>
        <taxon>Insecta</taxon>
        <taxon>Pterygota</taxon>
        <taxon>Neoptera</taxon>
        <taxon>Endopterygota</taxon>
        <taxon>Diptera</taxon>
        <taxon>Nematocera</taxon>
        <taxon>Culicoidea</taxon>
        <taxon>Culicidae</taxon>
        <taxon>Anophelinae</taxon>
        <taxon>Anopheles</taxon>
    </lineage>
</organism>
<keyword evidence="6" id="KW-1185">Reference proteome</keyword>
<evidence type="ECO:0000256" key="4">
    <source>
        <dbReference type="SAM" id="MobiDB-lite"/>
    </source>
</evidence>
<reference evidence="5" key="1">
    <citation type="submission" date="2024-04" db="UniProtKB">
        <authorList>
            <consortium name="EnsemblMetazoa"/>
        </authorList>
    </citation>
    <scope>IDENTIFICATION</scope>
    <source>
        <strain evidence="5">EBRO</strain>
    </source>
</reference>
<evidence type="ECO:0000313" key="5">
    <source>
        <dbReference type="EnsemblMetazoa" id="ENSAATROPP002831"/>
    </source>
</evidence>
<proteinExistence type="inferred from homology"/>
<accession>A0AAG5CV96</accession>
<keyword evidence="3" id="KW-0496">Mitochondrion</keyword>
<comment type="subcellular location">
    <subcellularLocation>
        <location evidence="3">Mitochondrion</location>
    </subcellularLocation>
</comment>
<comment type="similarity">
    <text evidence="1 3">Belongs to the CMC family.</text>
</comment>
<evidence type="ECO:0000313" key="6">
    <source>
        <dbReference type="Proteomes" id="UP000075880"/>
    </source>
</evidence>
<evidence type="ECO:0000256" key="3">
    <source>
        <dbReference type="RuleBase" id="RU364104"/>
    </source>
</evidence>
<feature type="compositionally biased region" description="Polar residues" evidence="4">
    <location>
        <begin position="1"/>
        <end position="12"/>
    </location>
</feature>
<dbReference type="InterPro" id="IPR013892">
    <property type="entry name" value="Cyt_c_biogenesis_Cmc1-like"/>
</dbReference>
<feature type="region of interest" description="Disordered" evidence="4">
    <location>
        <begin position="1"/>
        <end position="32"/>
    </location>
</feature>
<name>A0AAG5CV96_ANOAO</name>
<dbReference type="PROSITE" id="PS51808">
    <property type="entry name" value="CHCH"/>
    <property type="match status" value="1"/>
</dbReference>
<dbReference type="GO" id="GO:0005739">
    <property type="term" value="C:mitochondrion"/>
    <property type="evidence" value="ECO:0007669"/>
    <property type="project" value="UniProtKB-SubCell"/>
</dbReference>
<dbReference type="Pfam" id="PF08583">
    <property type="entry name" value="Cmc1"/>
    <property type="match status" value="1"/>
</dbReference>
<dbReference type="Proteomes" id="UP000075880">
    <property type="component" value="Unassembled WGS sequence"/>
</dbReference>